<dbReference type="Gene3D" id="3.40.50.1820">
    <property type="entry name" value="alpha/beta hydrolase"/>
    <property type="match status" value="1"/>
</dbReference>
<dbReference type="PANTHER" id="PTHR10272:SF7">
    <property type="entry name" value="PHOSPHOLIPASE-RELATED"/>
    <property type="match status" value="1"/>
</dbReference>
<organism evidence="6 7">
    <name type="scientific">Sphaerosporella brunnea</name>
    <dbReference type="NCBI Taxonomy" id="1250544"/>
    <lineage>
        <taxon>Eukaryota</taxon>
        <taxon>Fungi</taxon>
        <taxon>Dikarya</taxon>
        <taxon>Ascomycota</taxon>
        <taxon>Pezizomycotina</taxon>
        <taxon>Pezizomycetes</taxon>
        <taxon>Pezizales</taxon>
        <taxon>Pyronemataceae</taxon>
        <taxon>Sphaerosporella</taxon>
    </lineage>
</organism>
<dbReference type="EC" id="3.1.1.47" evidence="1"/>
<proteinExistence type="predicted"/>
<protein>
    <recommendedName>
        <fullName evidence="1">1-alkyl-2-acetylglycerophosphocholine esterase</fullName>
        <ecNumber evidence="1">3.1.1.47</ecNumber>
    </recommendedName>
</protein>
<dbReference type="InParanoid" id="A0A5J5EE06"/>
<dbReference type="GO" id="GO:0003847">
    <property type="term" value="F:1-alkyl-2-acetylglycerophosphocholine esterase activity"/>
    <property type="evidence" value="ECO:0007669"/>
    <property type="project" value="UniProtKB-EC"/>
</dbReference>
<evidence type="ECO:0000256" key="4">
    <source>
        <dbReference type="ARBA" id="ARBA00023098"/>
    </source>
</evidence>
<accession>A0A5J5EE06</accession>
<dbReference type="SUPFAM" id="SSF53474">
    <property type="entry name" value="alpha/beta-Hydrolases"/>
    <property type="match status" value="1"/>
</dbReference>
<dbReference type="AlphaFoldDB" id="A0A5J5EE06"/>
<dbReference type="GO" id="GO:0016042">
    <property type="term" value="P:lipid catabolic process"/>
    <property type="evidence" value="ECO:0007669"/>
    <property type="project" value="UniProtKB-KW"/>
</dbReference>
<keyword evidence="7" id="KW-1185">Reference proteome</keyword>
<keyword evidence="4" id="KW-0443">Lipid metabolism</keyword>
<dbReference type="PANTHER" id="PTHR10272">
    <property type="entry name" value="PLATELET-ACTIVATING FACTOR ACETYLHYDROLASE"/>
    <property type="match status" value="1"/>
</dbReference>
<dbReference type="Pfam" id="PF03403">
    <property type="entry name" value="PAF-AH_p_II"/>
    <property type="match status" value="1"/>
</dbReference>
<reference evidence="6 7" key="1">
    <citation type="submission" date="2019-09" db="EMBL/GenBank/DDBJ databases">
        <title>Draft genome of the ectomycorrhizal ascomycete Sphaerosporella brunnea.</title>
        <authorList>
            <consortium name="DOE Joint Genome Institute"/>
            <person name="Benucci G.M."/>
            <person name="Marozzi G."/>
            <person name="Antonielli L."/>
            <person name="Sanchez S."/>
            <person name="Marco P."/>
            <person name="Wang X."/>
            <person name="Falini L.B."/>
            <person name="Barry K."/>
            <person name="Haridas S."/>
            <person name="Lipzen A."/>
            <person name="Labutti K."/>
            <person name="Grigoriev I.V."/>
            <person name="Murat C."/>
            <person name="Martin F."/>
            <person name="Albertini E."/>
            <person name="Donnini D."/>
            <person name="Bonito G."/>
        </authorList>
    </citation>
    <scope>NUCLEOTIDE SEQUENCE [LARGE SCALE GENOMIC DNA]</scope>
    <source>
        <strain evidence="6 7">Sb_GMNB300</strain>
    </source>
</reference>
<feature type="region of interest" description="Disordered" evidence="5">
    <location>
        <begin position="225"/>
        <end position="250"/>
    </location>
</feature>
<evidence type="ECO:0000313" key="6">
    <source>
        <dbReference type="EMBL" id="KAA8893872.1"/>
    </source>
</evidence>
<sequence length="614" mass="67835">MSFLSRYVVPQFPAYNGPYTVASFDLEIPVTSLPTSQKPPNSAEAISTVQFRVFYPTAHKFEPADTERASSAPPSDAESEGVSSDAEKTGWTSGWFRHRATLDDRQKEQSKPVYWLPEPHQREYLSGYARFLGAGSGLAELISYIPRILHHIALPAISLAPLMPSNPGFKFPTMIFSHGLGGTRLAYSHLCGSLASYGMVVIVPEHRDGSAPVTFMKPGVTETELVGSKPENGEPGIGSTSAASKNGNGNSRVQVDYTAYPHQISEETANGRNRQLEIRLWELSVIYSAITLLDLGQIPPSTAMFDADSSTRDSLLSTFKEKLDIRTPGSLIWSGHSFGSATMIQLIKSVYYSDKTQPNEDPLFVPDSTVPHDAPDAIPLGKQITASSPLLLLDVWCLPLLSKRTQSLWKLPLPQIGAGNGDRVLVIMSDEFFKWRENLRGVRRILSTDPGRRRDGEEHKVFEQFSSEPVVKEGEFHPNNDLPAPGVERGTQIVTPMTAASPSPPPAPVNPDDARKNNVRLFYVKESAHLSQSDFGVLFPRAIRKAVEPEVILDLNVRAACEWLRTCGFEKTLAGYTDIQAVEQKLEKMQLGERRDGDIFEGEVMRWESVPLED</sequence>
<evidence type="ECO:0000256" key="5">
    <source>
        <dbReference type="SAM" id="MobiDB-lite"/>
    </source>
</evidence>
<evidence type="ECO:0000256" key="1">
    <source>
        <dbReference type="ARBA" id="ARBA00013201"/>
    </source>
</evidence>
<gene>
    <name evidence="6" type="ORF">FN846DRAFT_913575</name>
</gene>
<feature type="compositionally biased region" description="Polar residues" evidence="5">
    <location>
        <begin position="238"/>
        <end position="250"/>
    </location>
</feature>
<name>A0A5J5EE06_9PEZI</name>
<dbReference type="EMBL" id="VXIS01000394">
    <property type="protein sequence ID" value="KAA8893872.1"/>
    <property type="molecule type" value="Genomic_DNA"/>
</dbReference>
<keyword evidence="3" id="KW-0442">Lipid degradation</keyword>
<dbReference type="OrthoDB" id="2363873at2759"/>
<feature type="region of interest" description="Disordered" evidence="5">
    <location>
        <begin position="63"/>
        <end position="89"/>
    </location>
</feature>
<dbReference type="InterPro" id="IPR029058">
    <property type="entry name" value="AB_hydrolase_fold"/>
</dbReference>
<comment type="caution">
    <text evidence="6">The sequence shown here is derived from an EMBL/GenBank/DDBJ whole genome shotgun (WGS) entry which is preliminary data.</text>
</comment>
<keyword evidence="2 6" id="KW-0378">Hydrolase</keyword>
<evidence type="ECO:0000256" key="2">
    <source>
        <dbReference type="ARBA" id="ARBA00022801"/>
    </source>
</evidence>
<evidence type="ECO:0000313" key="7">
    <source>
        <dbReference type="Proteomes" id="UP000326924"/>
    </source>
</evidence>
<evidence type="ECO:0000256" key="3">
    <source>
        <dbReference type="ARBA" id="ARBA00022963"/>
    </source>
</evidence>
<dbReference type="Proteomes" id="UP000326924">
    <property type="component" value="Unassembled WGS sequence"/>
</dbReference>